<reference evidence="3 4" key="1">
    <citation type="submission" date="2016-06" db="EMBL/GenBank/DDBJ databases">
        <authorList>
            <person name="Kjaerup R.B."/>
            <person name="Dalgaard T.S."/>
            <person name="Juul-Madsen H.R."/>
        </authorList>
    </citation>
    <scope>NUCLEOTIDE SEQUENCE [LARGE SCALE GENOMIC DNA]</scope>
    <source>
        <strain evidence="3 4">DSM 43818</strain>
    </source>
</reference>
<evidence type="ECO:0000313" key="4">
    <source>
        <dbReference type="Proteomes" id="UP000199699"/>
    </source>
</evidence>
<dbReference type="Proteomes" id="UP000199699">
    <property type="component" value="Unassembled WGS sequence"/>
</dbReference>
<dbReference type="InterPro" id="IPR007055">
    <property type="entry name" value="BON_dom"/>
</dbReference>
<accession>A0A1C6SZD4</accession>
<dbReference type="PROSITE" id="PS50914">
    <property type="entry name" value="BON"/>
    <property type="match status" value="1"/>
</dbReference>
<dbReference type="STRING" id="145857.GA0070616_5082"/>
<dbReference type="Gene3D" id="3.30.1340.30">
    <property type="match status" value="1"/>
</dbReference>
<feature type="region of interest" description="Disordered" evidence="1">
    <location>
        <begin position="1"/>
        <end position="34"/>
    </location>
</feature>
<gene>
    <name evidence="3" type="ORF">GA0070616_5082</name>
</gene>
<name>A0A1C6SZD4_9ACTN</name>
<evidence type="ECO:0000313" key="3">
    <source>
        <dbReference type="EMBL" id="SCL34878.1"/>
    </source>
</evidence>
<dbReference type="AlphaFoldDB" id="A0A1C6SZD4"/>
<organism evidence="3 4">
    <name type="scientific">Micromonospora nigra</name>
    <dbReference type="NCBI Taxonomy" id="145857"/>
    <lineage>
        <taxon>Bacteria</taxon>
        <taxon>Bacillati</taxon>
        <taxon>Actinomycetota</taxon>
        <taxon>Actinomycetes</taxon>
        <taxon>Micromonosporales</taxon>
        <taxon>Micromonosporaceae</taxon>
        <taxon>Micromonospora</taxon>
    </lineage>
</organism>
<keyword evidence="4" id="KW-1185">Reference proteome</keyword>
<dbReference type="Pfam" id="PF04972">
    <property type="entry name" value="BON"/>
    <property type="match status" value="1"/>
</dbReference>
<proteinExistence type="predicted"/>
<feature type="domain" description="BON" evidence="2">
    <location>
        <begin position="56"/>
        <end position="124"/>
    </location>
</feature>
<dbReference type="EMBL" id="FMHT01000003">
    <property type="protein sequence ID" value="SCL34878.1"/>
    <property type="molecule type" value="Genomic_DNA"/>
</dbReference>
<evidence type="ECO:0000259" key="2">
    <source>
        <dbReference type="PROSITE" id="PS50914"/>
    </source>
</evidence>
<evidence type="ECO:0000256" key="1">
    <source>
        <dbReference type="SAM" id="MobiDB-lite"/>
    </source>
</evidence>
<feature type="compositionally biased region" description="Gly residues" evidence="1">
    <location>
        <begin position="1"/>
        <end position="10"/>
    </location>
</feature>
<protein>
    <submittedName>
        <fullName evidence="3">BON domain-containing protein</fullName>
    </submittedName>
</protein>
<sequence>MGGQATGAGGWPRTLGVGEVDPDQKETPTVVLPWPWPYPDDNSFRAVWDQPEHHDEDVRLAALVAQRLAADWSTRRQQITVLVQNQVVILSGQVGGPESRRAAGELAWDVPGVVDVCNALHVASPRRRRS</sequence>